<sequence>MTYIRSMYFGNSQVDDATSEDAKKLIDVSSDKAGNNNILEDRKEITRAVINIDKNSTIKTIINNIDQSANERIITQEKSQQIYEKLVYIDCYNHDKRRWAPEWDKLCKRYKGLMINSTNTTTLPTCYRNHIKKTLPILKSNNVSFAKKKFLVEKIKNSIKDHQEKAKKNLIYFDQYKQDVLKFRQDIVKFKEGLGEEITNSQAVFKSFLNYLMIVRSANYSVTQETLSMTHECVVEASKLLEEFIDSIDEFSGINHIRTRVWDVINSELESFLSTKTVLTDDTNKYIA</sequence>
<comment type="caution">
    <text evidence="1">The sequence shown here is derived from an EMBL/GenBank/DDBJ whole genome shotgun (WGS) entry which is preliminary data.</text>
</comment>
<reference evidence="1" key="1">
    <citation type="submission" date="2021-06" db="EMBL/GenBank/DDBJ databases">
        <authorList>
            <person name="Kallberg Y."/>
            <person name="Tangrot J."/>
            <person name="Rosling A."/>
        </authorList>
    </citation>
    <scope>NUCLEOTIDE SEQUENCE</scope>
    <source>
        <strain evidence="1">CL551</strain>
    </source>
</reference>
<name>A0A9N9HRL6_9GLOM</name>
<accession>A0A9N9HRL6</accession>
<evidence type="ECO:0000313" key="1">
    <source>
        <dbReference type="EMBL" id="CAG8702251.1"/>
    </source>
</evidence>
<organism evidence="1 2">
    <name type="scientific">Acaulospora morrowiae</name>
    <dbReference type="NCBI Taxonomy" id="94023"/>
    <lineage>
        <taxon>Eukaryota</taxon>
        <taxon>Fungi</taxon>
        <taxon>Fungi incertae sedis</taxon>
        <taxon>Mucoromycota</taxon>
        <taxon>Glomeromycotina</taxon>
        <taxon>Glomeromycetes</taxon>
        <taxon>Diversisporales</taxon>
        <taxon>Acaulosporaceae</taxon>
        <taxon>Acaulospora</taxon>
    </lineage>
</organism>
<dbReference type="AlphaFoldDB" id="A0A9N9HRL6"/>
<dbReference type="Proteomes" id="UP000789342">
    <property type="component" value="Unassembled WGS sequence"/>
</dbReference>
<dbReference type="EMBL" id="CAJVPV010017317">
    <property type="protein sequence ID" value="CAG8702251.1"/>
    <property type="molecule type" value="Genomic_DNA"/>
</dbReference>
<keyword evidence="2" id="KW-1185">Reference proteome</keyword>
<gene>
    <name evidence="1" type="ORF">AMORRO_LOCUS12201</name>
</gene>
<protein>
    <submittedName>
        <fullName evidence="1">4240_t:CDS:1</fullName>
    </submittedName>
</protein>
<evidence type="ECO:0000313" key="2">
    <source>
        <dbReference type="Proteomes" id="UP000789342"/>
    </source>
</evidence>
<proteinExistence type="predicted"/>